<dbReference type="InterPro" id="IPR036388">
    <property type="entry name" value="WH-like_DNA-bd_sf"/>
</dbReference>
<dbReference type="SMART" id="SM00421">
    <property type="entry name" value="HTH_LUXR"/>
    <property type="match status" value="1"/>
</dbReference>
<feature type="chain" id="PRO_5002642124" evidence="9">
    <location>
        <begin position="25"/>
        <end position="711"/>
    </location>
</feature>
<evidence type="ECO:0000256" key="7">
    <source>
        <dbReference type="SAM" id="Coils"/>
    </source>
</evidence>
<dbReference type="PANTHER" id="PTHR46630:SF1">
    <property type="entry name" value="TETRATRICOPEPTIDE REPEAT PROTEIN 29"/>
    <property type="match status" value="1"/>
</dbReference>
<feature type="transmembrane region" description="Helical" evidence="8">
    <location>
        <begin position="490"/>
        <end position="508"/>
    </location>
</feature>
<dbReference type="OrthoDB" id="1090267at2"/>
<feature type="signal peptide" evidence="9">
    <location>
        <begin position="1"/>
        <end position="24"/>
    </location>
</feature>
<dbReference type="EMBL" id="AAWS01000004">
    <property type="protein sequence ID" value="EAY31064.1"/>
    <property type="molecule type" value="Genomic_DNA"/>
</dbReference>
<protein>
    <submittedName>
        <fullName evidence="11">Tetratricopeptide repeat domain protein</fullName>
    </submittedName>
</protein>
<feature type="repeat" description="TPR" evidence="6">
    <location>
        <begin position="287"/>
        <end position="320"/>
    </location>
</feature>
<dbReference type="InterPro" id="IPR019734">
    <property type="entry name" value="TPR_rpt"/>
</dbReference>
<dbReference type="Proteomes" id="UP000004095">
    <property type="component" value="Unassembled WGS sequence"/>
</dbReference>
<accession>A1ZEW2</accession>
<keyword evidence="12" id="KW-1185">Reference proteome</keyword>
<dbReference type="Pfam" id="PF00196">
    <property type="entry name" value="GerE"/>
    <property type="match status" value="1"/>
</dbReference>
<evidence type="ECO:0000259" key="10">
    <source>
        <dbReference type="SMART" id="SM00421"/>
    </source>
</evidence>
<organism evidence="11 12">
    <name type="scientific">Microscilla marina ATCC 23134</name>
    <dbReference type="NCBI Taxonomy" id="313606"/>
    <lineage>
        <taxon>Bacteria</taxon>
        <taxon>Pseudomonadati</taxon>
        <taxon>Bacteroidota</taxon>
        <taxon>Cytophagia</taxon>
        <taxon>Cytophagales</taxon>
        <taxon>Microscillaceae</taxon>
        <taxon>Microscilla</taxon>
    </lineage>
</organism>
<keyword evidence="3" id="KW-0677">Repeat</keyword>
<evidence type="ECO:0000256" key="2">
    <source>
        <dbReference type="ARBA" id="ARBA00022490"/>
    </source>
</evidence>
<evidence type="ECO:0000256" key="8">
    <source>
        <dbReference type="SAM" id="Phobius"/>
    </source>
</evidence>
<comment type="caution">
    <text evidence="11">The sequence shown here is derived from an EMBL/GenBank/DDBJ whole genome shotgun (WGS) entry which is preliminary data.</text>
</comment>
<feature type="repeat" description="TPR" evidence="6">
    <location>
        <begin position="327"/>
        <end position="360"/>
    </location>
</feature>
<dbReference type="InterPro" id="IPR000792">
    <property type="entry name" value="Tscrpt_reg_LuxR_C"/>
</dbReference>
<keyword evidence="8" id="KW-0812">Transmembrane</keyword>
<dbReference type="PANTHER" id="PTHR46630">
    <property type="entry name" value="TETRATRICOPEPTIDE REPEAT PROTEIN 29"/>
    <property type="match status" value="1"/>
</dbReference>
<dbReference type="Gene3D" id="1.25.40.10">
    <property type="entry name" value="Tetratricopeptide repeat domain"/>
    <property type="match status" value="3"/>
</dbReference>
<dbReference type="AlphaFoldDB" id="A1ZEW2"/>
<dbReference type="SUPFAM" id="SSF46894">
    <property type="entry name" value="C-terminal effector domain of the bipartite response regulators"/>
    <property type="match status" value="1"/>
</dbReference>
<dbReference type="InterPro" id="IPR051476">
    <property type="entry name" value="Bac_ResReg_Asp_Phosphatase"/>
</dbReference>
<evidence type="ECO:0000256" key="5">
    <source>
        <dbReference type="ARBA" id="ARBA00038253"/>
    </source>
</evidence>
<keyword evidence="2" id="KW-0963">Cytoplasm</keyword>
<keyword evidence="9" id="KW-0732">Signal</keyword>
<reference evidence="11 12" key="1">
    <citation type="submission" date="2007-01" db="EMBL/GenBank/DDBJ databases">
        <authorList>
            <person name="Haygood M."/>
            <person name="Podell S."/>
            <person name="Anderson C."/>
            <person name="Hopkinson B."/>
            <person name="Roe K."/>
            <person name="Barbeau K."/>
            <person name="Gaasterland T."/>
            <person name="Ferriera S."/>
            <person name="Johnson J."/>
            <person name="Kravitz S."/>
            <person name="Beeson K."/>
            <person name="Sutton G."/>
            <person name="Rogers Y.-H."/>
            <person name="Friedman R."/>
            <person name="Frazier M."/>
            <person name="Venter J.C."/>
        </authorList>
    </citation>
    <scope>NUCLEOTIDE SEQUENCE [LARGE SCALE GENOMIC DNA]</scope>
    <source>
        <strain evidence="11 12">ATCC 23134</strain>
    </source>
</reference>
<dbReference type="RefSeq" id="WP_002694211.1">
    <property type="nucleotide sequence ID" value="NZ_AAWS01000004.1"/>
</dbReference>
<evidence type="ECO:0000313" key="12">
    <source>
        <dbReference type="Proteomes" id="UP000004095"/>
    </source>
</evidence>
<feature type="repeat" description="TPR" evidence="6">
    <location>
        <begin position="247"/>
        <end position="280"/>
    </location>
</feature>
<dbReference type="eggNOG" id="COG0457">
    <property type="taxonomic scope" value="Bacteria"/>
</dbReference>
<dbReference type="InterPro" id="IPR016032">
    <property type="entry name" value="Sig_transdc_resp-reg_C-effctor"/>
</dbReference>
<evidence type="ECO:0000256" key="1">
    <source>
        <dbReference type="ARBA" id="ARBA00004496"/>
    </source>
</evidence>
<feature type="domain" description="HTH luxR-type" evidence="10">
    <location>
        <begin position="641"/>
        <end position="698"/>
    </location>
</feature>
<evidence type="ECO:0000256" key="9">
    <source>
        <dbReference type="SAM" id="SignalP"/>
    </source>
</evidence>
<comment type="subcellular location">
    <subcellularLocation>
        <location evidence="1">Cytoplasm</location>
    </subcellularLocation>
</comment>
<dbReference type="GO" id="GO:0005737">
    <property type="term" value="C:cytoplasm"/>
    <property type="evidence" value="ECO:0007669"/>
    <property type="project" value="UniProtKB-SubCell"/>
</dbReference>
<gene>
    <name evidence="11" type="ORF">M23134_07472</name>
</gene>
<sequence length="711" mass="81906">MYYLLHKLPGLVLWLLLLSTYTFAQNHTKTDSLKRKLHDVSDNKEKLLVYNTLAREYSNQLDSTQTLLYANLALNLAKQTNNPQAALKAHSQIGWLLLFTGYYAKAKARAHHMLTIVQKHPHFKNHSNVYNLLGAIEEHQGNYNPALEAYKQALQIAQQIKDTKGIGVYCGNIGNVYESLGNIQQALHYHQKALNFAQASGNQKGMSANYNNLALTFQTLGDYPQALAYYQKSLRIKEKLKHLPGIAKTLHNIGILYENQLNYTEAIAYFHRSLKVDQQLNDRRGVAQSYSAIGGIYDKQQQYDTALVYYQKSLKLSTQIGDKSTIAHSKLLLGNLMITQKKYTQAFNYLRQALELYQKLGEQPLIAEVFLHLAKALHHQQKYSQALAQANKGVTLARQTKQPQLLKAGAEIRAKIHKTMGNYQGAYQDYHLFKQMTDSLLNIGNAQKIAHLKTKYAYEKKQDSLHWAHAQEKSLFVELTNHRRTVQNSTYALLVLLLLLLLVVIRFYRSKQKNNQQLNALNQALNTAHEHLKKQTRARLQEAQARANAETKNLQNEINYRNQQVTTHTLHMLQKNQTLKQLRTLINEMRQQKNFSKAKKMCQKLVNLIDQGLNMDKDWESFHQVFDQLHPDFYQKLKYQYPSLTKNDLQVCALLRLNLNTKDISDLMGIAPDSVKMQRYRLRKKLEIASDQDLNEFMIMFDPTITVTHAA</sequence>
<evidence type="ECO:0000313" key="11">
    <source>
        <dbReference type="EMBL" id="EAY31064.1"/>
    </source>
</evidence>
<evidence type="ECO:0000256" key="6">
    <source>
        <dbReference type="PROSITE-ProRule" id="PRU00339"/>
    </source>
</evidence>
<dbReference type="Pfam" id="PF13424">
    <property type="entry name" value="TPR_12"/>
    <property type="match status" value="3"/>
</dbReference>
<dbReference type="InterPro" id="IPR011990">
    <property type="entry name" value="TPR-like_helical_dom_sf"/>
</dbReference>
<dbReference type="PROSITE" id="PS50005">
    <property type="entry name" value="TPR"/>
    <property type="match status" value="5"/>
</dbReference>
<dbReference type="GO" id="GO:0003677">
    <property type="term" value="F:DNA binding"/>
    <property type="evidence" value="ECO:0007669"/>
    <property type="project" value="InterPro"/>
</dbReference>
<keyword evidence="4 6" id="KW-0802">TPR repeat</keyword>
<dbReference type="GO" id="GO:0006355">
    <property type="term" value="P:regulation of DNA-templated transcription"/>
    <property type="evidence" value="ECO:0007669"/>
    <property type="project" value="InterPro"/>
</dbReference>
<feature type="repeat" description="TPR" evidence="6">
    <location>
        <begin position="127"/>
        <end position="160"/>
    </location>
</feature>
<dbReference type="SMART" id="SM00028">
    <property type="entry name" value="TPR"/>
    <property type="match status" value="8"/>
</dbReference>
<dbReference type="SUPFAM" id="SSF48452">
    <property type="entry name" value="TPR-like"/>
    <property type="match status" value="3"/>
</dbReference>
<proteinExistence type="inferred from homology"/>
<keyword evidence="7" id="KW-0175">Coiled coil</keyword>
<dbReference type="Gene3D" id="1.10.10.10">
    <property type="entry name" value="Winged helix-like DNA-binding domain superfamily/Winged helix DNA-binding domain"/>
    <property type="match status" value="1"/>
</dbReference>
<evidence type="ECO:0000256" key="3">
    <source>
        <dbReference type="ARBA" id="ARBA00022737"/>
    </source>
</evidence>
<keyword evidence="8" id="KW-1133">Transmembrane helix</keyword>
<name>A1ZEW2_MICM2</name>
<feature type="coiled-coil region" evidence="7">
    <location>
        <begin position="508"/>
        <end position="599"/>
    </location>
</feature>
<feature type="repeat" description="TPR" evidence="6">
    <location>
        <begin position="207"/>
        <end position="240"/>
    </location>
</feature>
<keyword evidence="8" id="KW-0472">Membrane</keyword>
<comment type="similarity">
    <text evidence="5">Belongs to the Rap family.</text>
</comment>
<dbReference type="Pfam" id="PF13374">
    <property type="entry name" value="TPR_10"/>
    <property type="match status" value="1"/>
</dbReference>
<evidence type="ECO:0000256" key="4">
    <source>
        <dbReference type="ARBA" id="ARBA00022803"/>
    </source>
</evidence>